<evidence type="ECO:0000256" key="1">
    <source>
        <dbReference type="SAM" id="Coils"/>
    </source>
</evidence>
<accession>A0A4Z0QZV6</accession>
<name>A0A4Z0QZV6_9FIRM</name>
<dbReference type="OrthoDB" id="1799299at2"/>
<evidence type="ECO:0000313" key="3">
    <source>
        <dbReference type="Proteomes" id="UP000298460"/>
    </source>
</evidence>
<proteinExistence type="predicted"/>
<organism evidence="2 3">
    <name type="scientific">Desulfosporosinus fructosivorans</name>
    <dbReference type="NCBI Taxonomy" id="2018669"/>
    <lineage>
        <taxon>Bacteria</taxon>
        <taxon>Bacillati</taxon>
        <taxon>Bacillota</taxon>
        <taxon>Clostridia</taxon>
        <taxon>Eubacteriales</taxon>
        <taxon>Desulfitobacteriaceae</taxon>
        <taxon>Desulfosporosinus</taxon>
    </lineage>
</organism>
<keyword evidence="1" id="KW-0175">Coiled coil</keyword>
<gene>
    <name evidence="2" type="ORF">E4K67_28235</name>
</gene>
<evidence type="ECO:0000313" key="2">
    <source>
        <dbReference type="EMBL" id="TGE34896.1"/>
    </source>
</evidence>
<comment type="caution">
    <text evidence="2">The sequence shown here is derived from an EMBL/GenBank/DDBJ whole genome shotgun (WGS) entry which is preliminary data.</text>
</comment>
<dbReference type="EMBL" id="SPQQ01000025">
    <property type="protein sequence ID" value="TGE34896.1"/>
    <property type="molecule type" value="Genomic_DNA"/>
</dbReference>
<reference evidence="2 3" key="1">
    <citation type="submission" date="2019-03" db="EMBL/GenBank/DDBJ databases">
        <title>Draft Genome Sequence of Desulfosporosinus fructosivorans Strain 63.6F, Isolated from Marine Sediment in the Baltic Sea.</title>
        <authorList>
            <person name="Hausmann B."/>
            <person name="Vandieken V."/>
            <person name="Pjevac P."/>
            <person name="Schreck K."/>
            <person name="Herbold C.W."/>
            <person name="Loy A."/>
        </authorList>
    </citation>
    <scope>NUCLEOTIDE SEQUENCE [LARGE SCALE GENOMIC DNA]</scope>
    <source>
        <strain evidence="2 3">63.6F</strain>
    </source>
</reference>
<protein>
    <submittedName>
        <fullName evidence="2">Uncharacterized protein</fullName>
    </submittedName>
</protein>
<feature type="coiled-coil region" evidence="1">
    <location>
        <begin position="34"/>
        <end position="68"/>
    </location>
</feature>
<sequence length="80" mass="9772">MMQQVPPLRPKLMRPPIRDHKPSFFQMHVYDQELHRLEAEQAEIAKRVRVIEERVKVVQKELQKLERILKKRVTNLRTDF</sequence>
<dbReference type="RefSeq" id="WP_135552873.1">
    <property type="nucleotide sequence ID" value="NZ_SPQQ01000025.1"/>
</dbReference>
<dbReference type="Proteomes" id="UP000298460">
    <property type="component" value="Unassembled WGS sequence"/>
</dbReference>
<dbReference type="AlphaFoldDB" id="A0A4Z0QZV6"/>
<keyword evidence="3" id="KW-1185">Reference proteome</keyword>